<keyword evidence="11" id="KW-1185">Reference proteome</keyword>
<proteinExistence type="inferred from homology"/>
<dbReference type="PANTHER" id="PTHR42693">
    <property type="entry name" value="ARYLSULFATASE FAMILY MEMBER"/>
    <property type="match status" value="1"/>
</dbReference>
<dbReference type="PROSITE" id="PS51257">
    <property type="entry name" value="PROKAR_LIPOPROTEIN"/>
    <property type="match status" value="1"/>
</dbReference>
<keyword evidence="3" id="KW-0479">Metal-binding</keyword>
<dbReference type="InterPro" id="IPR024607">
    <property type="entry name" value="Sulfatase_CS"/>
</dbReference>
<dbReference type="Gene3D" id="3.30.1120.10">
    <property type="match status" value="1"/>
</dbReference>
<evidence type="ECO:0000256" key="6">
    <source>
        <dbReference type="ARBA" id="ARBA00022837"/>
    </source>
</evidence>
<dbReference type="InterPro" id="IPR017850">
    <property type="entry name" value="Alkaline_phosphatase_core_sf"/>
</dbReference>
<evidence type="ECO:0000256" key="3">
    <source>
        <dbReference type="ARBA" id="ARBA00022723"/>
    </source>
</evidence>
<dbReference type="Gene3D" id="3.40.720.10">
    <property type="entry name" value="Alkaline Phosphatase, subunit A"/>
    <property type="match status" value="1"/>
</dbReference>
<dbReference type="GO" id="GO:0004065">
    <property type="term" value="F:arylsulfatase activity"/>
    <property type="evidence" value="ECO:0007669"/>
    <property type="project" value="TreeGrafter"/>
</dbReference>
<evidence type="ECO:0000256" key="7">
    <source>
        <dbReference type="SAM" id="MobiDB-lite"/>
    </source>
</evidence>
<feature type="compositionally biased region" description="Basic and acidic residues" evidence="7">
    <location>
        <begin position="502"/>
        <end position="511"/>
    </location>
</feature>
<gene>
    <name evidence="10" type="ORF">HW115_06535</name>
</gene>
<name>A0A851GKK9_9BACT</name>
<dbReference type="AlphaFoldDB" id="A0A851GKK9"/>
<dbReference type="InterPro" id="IPR050738">
    <property type="entry name" value="Sulfatase"/>
</dbReference>
<dbReference type="InterPro" id="IPR000917">
    <property type="entry name" value="Sulfatase_N"/>
</dbReference>
<reference evidence="10 11" key="1">
    <citation type="submission" date="2020-07" db="EMBL/GenBank/DDBJ databases">
        <title>Roseicoccus Jingziensis gen. nov., sp. nov., isolated from coastal seawater.</title>
        <authorList>
            <person name="Feng X."/>
        </authorList>
    </citation>
    <scope>NUCLEOTIDE SEQUENCE [LARGE SCALE GENOMIC DNA]</scope>
    <source>
        <strain evidence="10 11">N1E253</strain>
    </source>
</reference>
<evidence type="ECO:0000313" key="11">
    <source>
        <dbReference type="Proteomes" id="UP000557872"/>
    </source>
</evidence>
<feature type="signal peptide" evidence="8">
    <location>
        <begin position="1"/>
        <end position="24"/>
    </location>
</feature>
<comment type="similarity">
    <text evidence="2">Belongs to the sulfatase family.</text>
</comment>
<evidence type="ECO:0000256" key="5">
    <source>
        <dbReference type="ARBA" id="ARBA00022801"/>
    </source>
</evidence>
<sequence>MTNNKVIATLCAVTTIASGCGVQAAEPPIENKPNVLFVLIDDFGWKDVGYNGSTFYETPELDKLSKDFMRFDRCYTPSPMCSPTRVSIMTGKNPARHGVTQWLPGKATWPNHPVAHQRVICKVPKSPAIKNSEVTLGEALQKVGYETAFYGKWHMGPLKKTGGPKAHGFDSQMAVIEANRCAMFYPFRGHPEYFPAAKEGDNFTDLLTNNAIEFVSKKRDKPFFLYLAHFAMHAPIASKPELEKKFAEKARKLSPMSEDELKVKDSHAHQPYNRRQQFPDYAGELATLDENIGKLIQSLKDTGQYDNTIIFITGDNGGRTAFFHSSPTAVQPLRAGKTFTFEGGLRTPLLIHWPGATKPGMHTQTSVTSTDFYPTILGMLGLPLQPEQHKDGVSLLPLFKDRKLSRNAMYWHFPHYQGEGSYPSSAIRQDDFKLIVNYHLKDVQLFNVVDDIGETNDLAGSMPEKVKVMRNKLMDYLKETGAHIPTDNPRYNPKAKPIPAKKAKDAKEKKK</sequence>
<dbReference type="PANTHER" id="PTHR42693:SF42">
    <property type="entry name" value="ARYLSULFATASE G"/>
    <property type="match status" value="1"/>
</dbReference>
<evidence type="ECO:0000313" key="10">
    <source>
        <dbReference type="EMBL" id="NWK55260.1"/>
    </source>
</evidence>
<evidence type="ECO:0000259" key="9">
    <source>
        <dbReference type="Pfam" id="PF00884"/>
    </source>
</evidence>
<accession>A0A851GKK9</accession>
<organism evidence="10 11">
    <name type="scientific">Oceaniferula marina</name>
    <dbReference type="NCBI Taxonomy" id="2748318"/>
    <lineage>
        <taxon>Bacteria</taxon>
        <taxon>Pseudomonadati</taxon>
        <taxon>Verrucomicrobiota</taxon>
        <taxon>Verrucomicrobiia</taxon>
        <taxon>Verrucomicrobiales</taxon>
        <taxon>Verrucomicrobiaceae</taxon>
        <taxon>Oceaniferula</taxon>
    </lineage>
</organism>
<evidence type="ECO:0000256" key="8">
    <source>
        <dbReference type="SAM" id="SignalP"/>
    </source>
</evidence>
<dbReference type="Proteomes" id="UP000557872">
    <property type="component" value="Unassembled WGS sequence"/>
</dbReference>
<dbReference type="CDD" id="cd16144">
    <property type="entry name" value="ARS_like"/>
    <property type="match status" value="1"/>
</dbReference>
<dbReference type="RefSeq" id="WP_178931784.1">
    <property type="nucleotide sequence ID" value="NZ_JACBAZ010000002.1"/>
</dbReference>
<feature type="chain" id="PRO_5032503645" evidence="8">
    <location>
        <begin position="25"/>
        <end position="511"/>
    </location>
</feature>
<keyword evidence="5" id="KW-0378">Hydrolase</keyword>
<comment type="cofactor">
    <cofactor evidence="1">
        <name>Ca(2+)</name>
        <dbReference type="ChEBI" id="CHEBI:29108"/>
    </cofactor>
</comment>
<evidence type="ECO:0000256" key="1">
    <source>
        <dbReference type="ARBA" id="ARBA00001913"/>
    </source>
</evidence>
<dbReference type="GO" id="GO:0046872">
    <property type="term" value="F:metal ion binding"/>
    <property type="evidence" value="ECO:0007669"/>
    <property type="project" value="UniProtKB-KW"/>
</dbReference>
<protein>
    <submittedName>
        <fullName evidence="10">Sulfatase</fullName>
    </submittedName>
</protein>
<evidence type="ECO:0000256" key="4">
    <source>
        <dbReference type="ARBA" id="ARBA00022729"/>
    </source>
</evidence>
<keyword evidence="6" id="KW-0106">Calcium</keyword>
<dbReference type="Pfam" id="PF00884">
    <property type="entry name" value="Sulfatase"/>
    <property type="match status" value="1"/>
</dbReference>
<dbReference type="SUPFAM" id="SSF53649">
    <property type="entry name" value="Alkaline phosphatase-like"/>
    <property type="match status" value="1"/>
</dbReference>
<keyword evidence="4 8" id="KW-0732">Signal</keyword>
<evidence type="ECO:0000256" key="2">
    <source>
        <dbReference type="ARBA" id="ARBA00008779"/>
    </source>
</evidence>
<dbReference type="PROSITE" id="PS00523">
    <property type="entry name" value="SULFATASE_1"/>
    <property type="match status" value="1"/>
</dbReference>
<feature type="domain" description="Sulfatase N-terminal" evidence="9">
    <location>
        <begin position="33"/>
        <end position="381"/>
    </location>
</feature>
<comment type="caution">
    <text evidence="10">The sequence shown here is derived from an EMBL/GenBank/DDBJ whole genome shotgun (WGS) entry which is preliminary data.</text>
</comment>
<feature type="region of interest" description="Disordered" evidence="7">
    <location>
        <begin position="481"/>
        <end position="511"/>
    </location>
</feature>
<dbReference type="EMBL" id="JACBAZ010000002">
    <property type="protein sequence ID" value="NWK55260.1"/>
    <property type="molecule type" value="Genomic_DNA"/>
</dbReference>